<dbReference type="RefSeq" id="WP_173132429.1">
    <property type="nucleotide sequence ID" value="NZ_JABRWJ010000011.1"/>
</dbReference>
<reference evidence="1 2" key="1">
    <citation type="submission" date="2020-05" db="EMBL/GenBank/DDBJ databases">
        <title>Aquincola sp. isolate from soil.</title>
        <authorList>
            <person name="Han J."/>
            <person name="Kim D.-U."/>
        </authorList>
    </citation>
    <scope>NUCLEOTIDE SEQUENCE [LARGE SCALE GENOMIC DNA]</scope>
    <source>
        <strain evidence="1 2">S2</strain>
    </source>
</reference>
<comment type="caution">
    <text evidence="1">The sequence shown here is derived from an EMBL/GenBank/DDBJ whole genome shotgun (WGS) entry which is preliminary data.</text>
</comment>
<accession>A0ABX2ERN1</accession>
<dbReference type="Proteomes" id="UP000737171">
    <property type="component" value="Unassembled WGS sequence"/>
</dbReference>
<dbReference type="EMBL" id="JABRWJ010000011">
    <property type="protein sequence ID" value="NRF71387.1"/>
    <property type="molecule type" value="Genomic_DNA"/>
</dbReference>
<evidence type="ECO:0000313" key="2">
    <source>
        <dbReference type="Proteomes" id="UP000737171"/>
    </source>
</evidence>
<name>A0ABX2ERN1_9BURK</name>
<protein>
    <submittedName>
        <fullName evidence="1">Uncharacterized protein</fullName>
    </submittedName>
</protein>
<gene>
    <name evidence="1" type="ORF">HLB44_30820</name>
</gene>
<evidence type="ECO:0000313" key="1">
    <source>
        <dbReference type="EMBL" id="NRF71387.1"/>
    </source>
</evidence>
<organism evidence="1 2">
    <name type="scientific">Pseudaquabacterium terrae</name>
    <dbReference type="NCBI Taxonomy" id="2732868"/>
    <lineage>
        <taxon>Bacteria</taxon>
        <taxon>Pseudomonadati</taxon>
        <taxon>Pseudomonadota</taxon>
        <taxon>Betaproteobacteria</taxon>
        <taxon>Burkholderiales</taxon>
        <taxon>Sphaerotilaceae</taxon>
        <taxon>Pseudaquabacterium</taxon>
    </lineage>
</organism>
<sequence length="95" mass="10288">MNAVPAYAVAPIDPIKPDPEITAEIVIEMIAAVCANLHRIERESADNEVKSRAAALYEQTRARRFSFDPHDAAEVDAMLESVSAIAEAVEAGRLP</sequence>
<keyword evidence="2" id="KW-1185">Reference proteome</keyword>
<proteinExistence type="predicted"/>